<evidence type="ECO:0000313" key="1">
    <source>
        <dbReference type="EMBL" id="EHQ30015.1"/>
    </source>
</evidence>
<dbReference type="OrthoDB" id="955741at2"/>
<dbReference type="RefSeq" id="WP_008511525.1">
    <property type="nucleotide sequence ID" value="NZ_CM001403.1"/>
</dbReference>
<protein>
    <submittedName>
        <fullName evidence="1">Uncharacterized protein</fullName>
    </submittedName>
</protein>
<dbReference type="InterPro" id="IPR046167">
    <property type="entry name" value="DUF6169"/>
</dbReference>
<dbReference type="AlphaFoldDB" id="H1YAY2"/>
<accession>H1YAY2</accession>
<dbReference type="EMBL" id="CM001403">
    <property type="protein sequence ID" value="EHQ30015.1"/>
    <property type="molecule type" value="Genomic_DNA"/>
</dbReference>
<reference evidence="1" key="1">
    <citation type="submission" date="2011-09" db="EMBL/GenBank/DDBJ databases">
        <title>The permanent draft genome of Mucilaginibacter paludis DSM 18603.</title>
        <authorList>
            <consortium name="US DOE Joint Genome Institute (JGI-PGF)"/>
            <person name="Lucas S."/>
            <person name="Han J."/>
            <person name="Lapidus A."/>
            <person name="Bruce D."/>
            <person name="Goodwin L."/>
            <person name="Pitluck S."/>
            <person name="Peters L."/>
            <person name="Kyrpides N."/>
            <person name="Mavromatis K."/>
            <person name="Ivanova N."/>
            <person name="Mikhailova N."/>
            <person name="Held B."/>
            <person name="Detter J.C."/>
            <person name="Tapia R."/>
            <person name="Han C."/>
            <person name="Land M."/>
            <person name="Hauser L."/>
            <person name="Markowitz V."/>
            <person name="Cheng J.-F."/>
            <person name="Hugenholtz P."/>
            <person name="Woyke T."/>
            <person name="Wu D."/>
            <person name="Tindall B."/>
            <person name="Brambilla E."/>
            <person name="Klenk H.-P."/>
            <person name="Eisen J.A."/>
        </authorList>
    </citation>
    <scope>NUCLEOTIDE SEQUENCE [LARGE SCALE GENOMIC DNA]</scope>
    <source>
        <strain evidence="1">DSM 18603</strain>
    </source>
</reference>
<keyword evidence="2" id="KW-1185">Reference proteome</keyword>
<proteinExistence type="predicted"/>
<dbReference type="Proteomes" id="UP000002774">
    <property type="component" value="Chromosome"/>
</dbReference>
<dbReference type="HOGENOM" id="CLU_1729324_0_0_10"/>
<dbReference type="STRING" id="714943.Mucpa_5955"/>
<gene>
    <name evidence="1" type="ORF">Mucpa_5955</name>
</gene>
<evidence type="ECO:0000313" key="2">
    <source>
        <dbReference type="Proteomes" id="UP000002774"/>
    </source>
</evidence>
<dbReference type="Pfam" id="PF19666">
    <property type="entry name" value="DUF6169"/>
    <property type="match status" value="1"/>
</dbReference>
<sequence length="151" mass="18157">MQNRYNVEPSEDGLTYTFTTRYDIKYHLALTTYQIGEVSAFSLSLYPDEEPQKVDYWIKNTVIKVIGDILNKESNVIFYICDSDDDRQDKRHLIFDYWYQKSSEHFYYISKYNHCFKSEHGYQINSSVLYNNQNPLDDFIIEEFKKALEYS</sequence>
<name>H1YAY2_9SPHI</name>
<organism evidence="1 2">
    <name type="scientific">Mucilaginibacter paludis DSM 18603</name>
    <dbReference type="NCBI Taxonomy" id="714943"/>
    <lineage>
        <taxon>Bacteria</taxon>
        <taxon>Pseudomonadati</taxon>
        <taxon>Bacteroidota</taxon>
        <taxon>Sphingobacteriia</taxon>
        <taxon>Sphingobacteriales</taxon>
        <taxon>Sphingobacteriaceae</taxon>
        <taxon>Mucilaginibacter</taxon>
    </lineage>
</organism>